<evidence type="ECO:0000256" key="6">
    <source>
        <dbReference type="ARBA" id="ARBA00023015"/>
    </source>
</evidence>
<evidence type="ECO:0000256" key="4">
    <source>
        <dbReference type="ARBA" id="ARBA00022771"/>
    </source>
</evidence>
<name>A0ABQ9EUL4_TEGGR</name>
<dbReference type="PROSITE" id="PS50157">
    <property type="entry name" value="ZINC_FINGER_C2H2_2"/>
    <property type="match status" value="2"/>
</dbReference>
<keyword evidence="5" id="KW-0862">Zinc</keyword>
<accession>A0ABQ9EUL4</accession>
<protein>
    <recommendedName>
        <fullName evidence="11">C2H2-type domain-containing protein</fullName>
    </recommendedName>
</protein>
<comment type="caution">
    <text evidence="12">The sequence shown here is derived from an EMBL/GenBank/DDBJ whole genome shotgun (WGS) entry which is preliminary data.</text>
</comment>
<keyword evidence="9" id="KW-0539">Nucleus</keyword>
<evidence type="ECO:0000256" key="5">
    <source>
        <dbReference type="ARBA" id="ARBA00022833"/>
    </source>
</evidence>
<dbReference type="Gene3D" id="3.30.160.60">
    <property type="entry name" value="Classic Zinc Finger"/>
    <property type="match status" value="1"/>
</dbReference>
<dbReference type="PANTHER" id="PTHR46105">
    <property type="entry name" value="AGAP004733-PA"/>
    <property type="match status" value="1"/>
</dbReference>
<evidence type="ECO:0000313" key="12">
    <source>
        <dbReference type="EMBL" id="KAJ8307095.1"/>
    </source>
</evidence>
<evidence type="ECO:0000256" key="9">
    <source>
        <dbReference type="ARBA" id="ARBA00023242"/>
    </source>
</evidence>
<gene>
    <name evidence="12" type="ORF">KUTeg_015179</name>
</gene>
<reference evidence="12 13" key="1">
    <citation type="submission" date="2022-12" db="EMBL/GenBank/DDBJ databases">
        <title>Chromosome-level genome of Tegillarca granosa.</title>
        <authorList>
            <person name="Kim J."/>
        </authorList>
    </citation>
    <scope>NUCLEOTIDE SEQUENCE [LARGE SCALE GENOMIC DNA]</scope>
    <source>
        <strain evidence="12">Teg-2019</strain>
        <tissue evidence="12">Adductor muscle</tissue>
    </source>
</reference>
<feature type="domain" description="C2H2-type" evidence="11">
    <location>
        <begin position="475"/>
        <end position="497"/>
    </location>
</feature>
<evidence type="ECO:0000256" key="10">
    <source>
        <dbReference type="PROSITE-ProRule" id="PRU00042"/>
    </source>
</evidence>
<keyword evidence="6" id="KW-0805">Transcription regulation</keyword>
<evidence type="ECO:0000256" key="1">
    <source>
        <dbReference type="ARBA" id="ARBA00004123"/>
    </source>
</evidence>
<dbReference type="EMBL" id="JARBDR010000793">
    <property type="protein sequence ID" value="KAJ8307095.1"/>
    <property type="molecule type" value="Genomic_DNA"/>
</dbReference>
<dbReference type="SUPFAM" id="SSF57667">
    <property type="entry name" value="beta-beta-alpha zinc fingers"/>
    <property type="match status" value="1"/>
</dbReference>
<evidence type="ECO:0000259" key="11">
    <source>
        <dbReference type="PROSITE" id="PS50157"/>
    </source>
</evidence>
<evidence type="ECO:0000256" key="2">
    <source>
        <dbReference type="ARBA" id="ARBA00022723"/>
    </source>
</evidence>
<keyword evidence="7" id="KW-0238">DNA-binding</keyword>
<dbReference type="PANTHER" id="PTHR46105:SF5">
    <property type="entry name" value="ZINC FINGER AND BTB DOMAIN-CONTAINING PROTEIN 44 ISOFORM X1"/>
    <property type="match status" value="1"/>
</dbReference>
<feature type="domain" description="C2H2-type" evidence="11">
    <location>
        <begin position="448"/>
        <end position="475"/>
    </location>
</feature>
<evidence type="ECO:0000256" key="7">
    <source>
        <dbReference type="ARBA" id="ARBA00023125"/>
    </source>
</evidence>
<dbReference type="InterPro" id="IPR036236">
    <property type="entry name" value="Znf_C2H2_sf"/>
</dbReference>
<keyword evidence="8" id="KW-0804">Transcription</keyword>
<dbReference type="InterPro" id="IPR013087">
    <property type="entry name" value="Znf_C2H2_type"/>
</dbReference>
<dbReference type="Proteomes" id="UP001217089">
    <property type="component" value="Unassembled WGS sequence"/>
</dbReference>
<evidence type="ECO:0000256" key="8">
    <source>
        <dbReference type="ARBA" id="ARBA00023163"/>
    </source>
</evidence>
<keyword evidence="2" id="KW-0479">Metal-binding</keyword>
<dbReference type="PROSITE" id="PS00028">
    <property type="entry name" value="ZINC_FINGER_C2H2_1"/>
    <property type="match status" value="2"/>
</dbReference>
<dbReference type="SMART" id="SM00355">
    <property type="entry name" value="ZnF_C2H2"/>
    <property type="match status" value="2"/>
</dbReference>
<comment type="subcellular location">
    <subcellularLocation>
        <location evidence="1">Nucleus</location>
    </subcellularLocation>
</comment>
<sequence>MSSSSDLMNVKHEFTSLIQEVQPWILSHFVMWLDLKVAEFKVYGYMILDQTSESQHATINECPIRRADGKLISKQRVRSEPDVTIIPRSKINSSVNGVTQNTDSANRRNVGMVPLVTQTKEADNIQSNSERCSEKVNNIENIVTLHMGGINNNNNNNNNIASSNKASLTESFDKQRQNHSESGYLSNIQSNCNVRKKNLSESVQRGIHQSDCMNVSGAATSQDEIESCYTQNNLPLYKSLQFSRVISNNPRNRYKTIDDGLQNSDENECQDTSNETTNFQLCSEENSEIQSQQLDNVQRYQSVTSTDTNQNADIVDHVTSDLILDESTGTVVVKIEDDSDYEQFNCSMRVVSPDKNGHYRSFSSSSDQDLSNVASQQTNEDNMVYSGTSTVSDGTSLYLVCSNQEESTMSVGSPFKHSDGIPKNQFERTAYNHSSKWKKWIDPESGKYKCIQCNKLFVNRSSFYRHKRLHGEKRFHCFMCDKAFHRSEHLRIHIRRHGKIDSLCCHNCNKHCDNLQTYQDHVEQCVFITDNHMHDEQWSSTTENGY</sequence>
<evidence type="ECO:0000313" key="13">
    <source>
        <dbReference type="Proteomes" id="UP001217089"/>
    </source>
</evidence>
<keyword evidence="4 10" id="KW-0863">Zinc-finger</keyword>
<proteinExistence type="predicted"/>
<dbReference type="InterPro" id="IPR050457">
    <property type="entry name" value="ZnFinger_BTB_dom_contain"/>
</dbReference>
<evidence type="ECO:0000256" key="3">
    <source>
        <dbReference type="ARBA" id="ARBA00022737"/>
    </source>
</evidence>
<keyword evidence="13" id="KW-1185">Reference proteome</keyword>
<organism evidence="12 13">
    <name type="scientific">Tegillarca granosa</name>
    <name type="common">Malaysian cockle</name>
    <name type="synonym">Anadara granosa</name>
    <dbReference type="NCBI Taxonomy" id="220873"/>
    <lineage>
        <taxon>Eukaryota</taxon>
        <taxon>Metazoa</taxon>
        <taxon>Spiralia</taxon>
        <taxon>Lophotrochozoa</taxon>
        <taxon>Mollusca</taxon>
        <taxon>Bivalvia</taxon>
        <taxon>Autobranchia</taxon>
        <taxon>Pteriomorphia</taxon>
        <taxon>Arcoida</taxon>
        <taxon>Arcoidea</taxon>
        <taxon>Arcidae</taxon>
        <taxon>Tegillarca</taxon>
    </lineage>
</organism>
<keyword evidence="3" id="KW-0677">Repeat</keyword>